<organism evidence="3 4">
    <name type="scientific">Taxus chinensis</name>
    <name type="common">Chinese yew</name>
    <name type="synonym">Taxus wallichiana var. chinensis</name>
    <dbReference type="NCBI Taxonomy" id="29808"/>
    <lineage>
        <taxon>Eukaryota</taxon>
        <taxon>Viridiplantae</taxon>
        <taxon>Streptophyta</taxon>
        <taxon>Embryophyta</taxon>
        <taxon>Tracheophyta</taxon>
        <taxon>Spermatophyta</taxon>
        <taxon>Pinopsida</taxon>
        <taxon>Pinidae</taxon>
        <taxon>Conifers II</taxon>
        <taxon>Cupressales</taxon>
        <taxon>Taxaceae</taxon>
        <taxon>Taxus</taxon>
    </lineage>
</organism>
<dbReference type="PANTHER" id="PTHR48051">
    <property type="match status" value="1"/>
</dbReference>
<dbReference type="PANTHER" id="PTHR48051:SF1">
    <property type="entry name" value="RAS SUPPRESSOR PROTEIN 1"/>
    <property type="match status" value="1"/>
</dbReference>
<keyword evidence="4" id="KW-1185">Reference proteome</keyword>
<dbReference type="EMBL" id="JAHRHJ020000008">
    <property type="protein sequence ID" value="KAH9304939.1"/>
    <property type="molecule type" value="Genomic_DNA"/>
</dbReference>
<keyword evidence="1" id="KW-0433">Leucine-rich repeat</keyword>
<dbReference type="Pfam" id="PF12799">
    <property type="entry name" value="LRR_4"/>
    <property type="match status" value="1"/>
</dbReference>
<feature type="non-terminal residue" evidence="3">
    <location>
        <position position="188"/>
    </location>
</feature>
<dbReference type="SUPFAM" id="SSF52058">
    <property type="entry name" value="L domain-like"/>
    <property type="match status" value="1"/>
</dbReference>
<dbReference type="SMART" id="SM00369">
    <property type="entry name" value="LRR_TYP"/>
    <property type="match status" value="3"/>
</dbReference>
<dbReference type="InterPro" id="IPR050216">
    <property type="entry name" value="LRR_domain-containing"/>
</dbReference>
<dbReference type="SMART" id="SM00364">
    <property type="entry name" value="LRR_BAC"/>
    <property type="match status" value="3"/>
</dbReference>
<dbReference type="InterPro" id="IPR003591">
    <property type="entry name" value="Leu-rich_rpt_typical-subtyp"/>
</dbReference>
<dbReference type="InterPro" id="IPR032675">
    <property type="entry name" value="LRR_dom_sf"/>
</dbReference>
<name>A0AA38CY52_TAXCH</name>
<dbReference type="Gene3D" id="3.80.10.10">
    <property type="entry name" value="Ribonuclease Inhibitor"/>
    <property type="match status" value="1"/>
</dbReference>
<dbReference type="Proteomes" id="UP000824469">
    <property type="component" value="Unassembled WGS sequence"/>
</dbReference>
<dbReference type="PROSITE" id="PS51450">
    <property type="entry name" value="LRR"/>
    <property type="match status" value="1"/>
</dbReference>
<evidence type="ECO:0000313" key="4">
    <source>
        <dbReference type="Proteomes" id="UP000824469"/>
    </source>
</evidence>
<dbReference type="InterPro" id="IPR025875">
    <property type="entry name" value="Leu-rich_rpt_4"/>
</dbReference>
<accession>A0AA38CY52</accession>
<protein>
    <submittedName>
        <fullName evidence="3">Uncharacterized protein</fullName>
    </submittedName>
</protein>
<dbReference type="Pfam" id="PF00560">
    <property type="entry name" value="LRR_1"/>
    <property type="match status" value="1"/>
</dbReference>
<dbReference type="GO" id="GO:0005737">
    <property type="term" value="C:cytoplasm"/>
    <property type="evidence" value="ECO:0007669"/>
    <property type="project" value="TreeGrafter"/>
</dbReference>
<sequence>MERIATLSNPPDMDALLCQSAKAAMQHEAKRIAEKEKEAYKSIIQLEEFYQMFDNAVKNSATEIVDEPNNLAVTTEQAEVLSNNGILKPNYNELLQDLRGLILFNVPDSSQKLSTVSKLDLSNNNMQTLPDSVTSLMNLRTLDIRSNQLKSLPRFMGRLTKLKVLNVSGNLFTKFPQSIQDCRTIDPL</sequence>
<comment type="caution">
    <text evidence="3">The sequence shown here is derived from an EMBL/GenBank/DDBJ whole genome shotgun (WGS) entry which is preliminary data.</text>
</comment>
<reference evidence="3 4" key="1">
    <citation type="journal article" date="2021" name="Nat. Plants">
        <title>The Taxus genome provides insights into paclitaxel biosynthesis.</title>
        <authorList>
            <person name="Xiong X."/>
            <person name="Gou J."/>
            <person name="Liao Q."/>
            <person name="Li Y."/>
            <person name="Zhou Q."/>
            <person name="Bi G."/>
            <person name="Li C."/>
            <person name="Du R."/>
            <person name="Wang X."/>
            <person name="Sun T."/>
            <person name="Guo L."/>
            <person name="Liang H."/>
            <person name="Lu P."/>
            <person name="Wu Y."/>
            <person name="Zhang Z."/>
            <person name="Ro D.K."/>
            <person name="Shang Y."/>
            <person name="Huang S."/>
            <person name="Yan J."/>
        </authorList>
    </citation>
    <scope>NUCLEOTIDE SEQUENCE [LARGE SCALE GENOMIC DNA]</scope>
    <source>
        <strain evidence="3">Ta-2019</strain>
    </source>
</reference>
<keyword evidence="2" id="KW-0677">Repeat</keyword>
<evidence type="ECO:0000313" key="3">
    <source>
        <dbReference type="EMBL" id="KAH9304939.1"/>
    </source>
</evidence>
<proteinExistence type="predicted"/>
<evidence type="ECO:0000256" key="1">
    <source>
        <dbReference type="ARBA" id="ARBA00022614"/>
    </source>
</evidence>
<evidence type="ECO:0000256" key="2">
    <source>
        <dbReference type="ARBA" id="ARBA00022737"/>
    </source>
</evidence>
<dbReference type="AlphaFoldDB" id="A0AA38CY52"/>
<gene>
    <name evidence="3" type="ORF">KI387_009343</name>
</gene>
<dbReference type="InterPro" id="IPR001611">
    <property type="entry name" value="Leu-rich_rpt"/>
</dbReference>
<dbReference type="OMA" id="IETEFAW"/>